<sequence length="423" mass="48254">MLDRINPPAFKQIEEIEFIKAEKHELKNKIPVFVIDAGEQSLVRLEFIFQNSSWQLDKPIMPSITNSMISEGTHSLSSAEIASKIDYYGAFFQAEFSYDQSSLNLFSLNKYLPQTLPIIKEMLTGAIFPDKELNILLTNQKQKLKVGLEKNANLAKRAFTEAIFGDSLYGYSNQVEDYDHVKREDLLAYYKKVYHPLNCTIVISGKIEKSLLTLIDELFGGWTSENVHGDFEVNCLSSDQKLHYIEKPDALQSAIRIGIPFVNRKHPDFVGLQVLNTALGGYFGSRLMNNIREDKGYTYSIGSGIASLQKAGYFFIATEVGVDVTQQTLTEIEKEVNLLKTDLIEEDELDLIKNYLMGSLLGSLENAFSHAEKFKNIHFFGLGYDYYETYITTVKNITPERLRELANKYWDYSSFYKVIVGKK</sequence>
<dbReference type="EMBL" id="LWHJ01000027">
    <property type="protein sequence ID" value="OAQ39573.1"/>
    <property type="molecule type" value="Genomic_DNA"/>
</dbReference>
<dbReference type="AlphaFoldDB" id="A0A179DGI2"/>
<gene>
    <name evidence="2" type="ORF">A5893_08240</name>
</gene>
<dbReference type="STRING" id="1826909.A5893_08240"/>
<organism evidence="2 3">
    <name type="scientific">Pedobacter psychrophilus</name>
    <dbReference type="NCBI Taxonomy" id="1826909"/>
    <lineage>
        <taxon>Bacteria</taxon>
        <taxon>Pseudomonadati</taxon>
        <taxon>Bacteroidota</taxon>
        <taxon>Sphingobacteriia</taxon>
        <taxon>Sphingobacteriales</taxon>
        <taxon>Sphingobacteriaceae</taxon>
        <taxon>Pedobacter</taxon>
    </lineage>
</organism>
<dbReference type="PANTHER" id="PTHR11851:SF224">
    <property type="entry name" value="PROCESSING PROTEASE"/>
    <property type="match status" value="1"/>
</dbReference>
<dbReference type="PANTHER" id="PTHR11851">
    <property type="entry name" value="METALLOPROTEASE"/>
    <property type="match status" value="1"/>
</dbReference>
<name>A0A179DGI2_9SPHI</name>
<accession>A0A179DGI2</accession>
<dbReference type="SUPFAM" id="SSF63411">
    <property type="entry name" value="LuxS/MPP-like metallohydrolase"/>
    <property type="match status" value="2"/>
</dbReference>
<dbReference type="InterPro" id="IPR011249">
    <property type="entry name" value="Metalloenz_LuxS/M16"/>
</dbReference>
<protein>
    <submittedName>
        <fullName evidence="2">Peptidase M16</fullName>
    </submittedName>
</protein>
<dbReference type="OrthoDB" id="9811314at2"/>
<evidence type="ECO:0000313" key="2">
    <source>
        <dbReference type="EMBL" id="OAQ39573.1"/>
    </source>
</evidence>
<feature type="domain" description="Peptidase M16 C-terminal" evidence="1">
    <location>
        <begin position="181"/>
        <end position="355"/>
    </location>
</feature>
<reference evidence="2 3" key="2">
    <citation type="submission" date="2016-06" db="EMBL/GenBank/DDBJ databases">
        <title>Pedobacter psychrophilus sp. nov., isolated from Antarctic fragmentary rock.</title>
        <authorList>
            <person name="Svec P."/>
        </authorList>
    </citation>
    <scope>NUCLEOTIDE SEQUENCE [LARGE SCALE GENOMIC DNA]</scope>
    <source>
        <strain evidence="2 3">CCM 8644</strain>
    </source>
</reference>
<reference evidence="2 3" key="1">
    <citation type="submission" date="2016-04" db="EMBL/GenBank/DDBJ databases">
        <authorList>
            <person name="Evans L.H."/>
            <person name="Alamgir A."/>
            <person name="Owens N."/>
            <person name="Weber N.D."/>
            <person name="Virtaneva K."/>
            <person name="Barbian K."/>
            <person name="Babar A."/>
            <person name="Rosenke K."/>
        </authorList>
    </citation>
    <scope>NUCLEOTIDE SEQUENCE [LARGE SCALE GENOMIC DNA]</scope>
    <source>
        <strain evidence="2 3">CCM 8644</strain>
    </source>
</reference>
<evidence type="ECO:0000313" key="3">
    <source>
        <dbReference type="Proteomes" id="UP000078459"/>
    </source>
</evidence>
<proteinExistence type="predicted"/>
<dbReference type="Gene3D" id="3.30.830.10">
    <property type="entry name" value="Metalloenzyme, LuxS/M16 peptidase-like"/>
    <property type="match status" value="2"/>
</dbReference>
<dbReference type="Proteomes" id="UP000078459">
    <property type="component" value="Unassembled WGS sequence"/>
</dbReference>
<evidence type="ECO:0000259" key="1">
    <source>
        <dbReference type="Pfam" id="PF05193"/>
    </source>
</evidence>
<dbReference type="InterPro" id="IPR050361">
    <property type="entry name" value="MPP/UQCRC_Complex"/>
</dbReference>
<dbReference type="GO" id="GO:0046872">
    <property type="term" value="F:metal ion binding"/>
    <property type="evidence" value="ECO:0007669"/>
    <property type="project" value="InterPro"/>
</dbReference>
<dbReference type="Pfam" id="PF05193">
    <property type="entry name" value="Peptidase_M16_C"/>
    <property type="match status" value="1"/>
</dbReference>
<keyword evidence="3" id="KW-1185">Reference proteome</keyword>
<comment type="caution">
    <text evidence="2">The sequence shown here is derived from an EMBL/GenBank/DDBJ whole genome shotgun (WGS) entry which is preliminary data.</text>
</comment>
<dbReference type="InterPro" id="IPR007863">
    <property type="entry name" value="Peptidase_M16_C"/>
</dbReference>
<dbReference type="RefSeq" id="WP_068822191.1">
    <property type="nucleotide sequence ID" value="NZ_LWHJ01000027.1"/>
</dbReference>